<dbReference type="InterPro" id="IPR029063">
    <property type="entry name" value="SAM-dependent_MTases_sf"/>
</dbReference>
<feature type="transmembrane region" description="Helical" evidence="1">
    <location>
        <begin position="13"/>
        <end position="30"/>
    </location>
</feature>
<reference evidence="3 4" key="1">
    <citation type="submission" date="2021-05" db="EMBL/GenBank/DDBJ databases">
        <authorList>
            <person name="Zhang Z.D."/>
            <person name="Osman G."/>
        </authorList>
    </citation>
    <scope>NUCLEOTIDE SEQUENCE [LARGE SCALE GENOMIC DNA]</scope>
    <source>
        <strain evidence="3 4">KCTC 32217</strain>
    </source>
</reference>
<keyword evidence="3" id="KW-0808">Transferase</keyword>
<evidence type="ECO:0000313" key="3">
    <source>
        <dbReference type="EMBL" id="MBS9525264.1"/>
    </source>
</evidence>
<dbReference type="Pfam" id="PF13649">
    <property type="entry name" value="Methyltransf_25"/>
    <property type="match status" value="1"/>
</dbReference>
<dbReference type="AlphaFoldDB" id="A0AAP2CK74"/>
<dbReference type="CDD" id="cd02440">
    <property type="entry name" value="AdoMet_MTases"/>
    <property type="match status" value="1"/>
</dbReference>
<sequence length="216" mass="24754">MERQGKKSANYDPVALIYDGLAALVFLGAIRRSQRSVLNHIPDHTHILIVGGGTGWILQDIAWLQRKDLKVTFVDHSELMIRKAKKQVYQGLEVEFVQQSVQDLILSKTYDVVLTPFFFDNLTAKEANEAFSNINQSLKPQGIWLHVDFENSRFWHRAFLGLMYKYFSLLCNVQTSSLPPMARYFDESGFEAISNKGFFKGFISARVYKKLSTSFS</sequence>
<name>A0AAP2CK74_9BACT</name>
<dbReference type="RefSeq" id="WP_213946123.1">
    <property type="nucleotide sequence ID" value="NZ_JAHCMY010000010.1"/>
</dbReference>
<protein>
    <submittedName>
        <fullName evidence="3">Class I SAM-dependent methyltransferase</fullName>
    </submittedName>
</protein>
<keyword evidence="1" id="KW-0472">Membrane</keyword>
<accession>A0AAP2CK74</accession>
<proteinExistence type="predicted"/>
<evidence type="ECO:0000313" key="4">
    <source>
        <dbReference type="Proteomes" id="UP001319104"/>
    </source>
</evidence>
<dbReference type="InterPro" id="IPR041698">
    <property type="entry name" value="Methyltransf_25"/>
</dbReference>
<evidence type="ECO:0000259" key="2">
    <source>
        <dbReference type="Pfam" id="PF13649"/>
    </source>
</evidence>
<comment type="caution">
    <text evidence="3">The sequence shown here is derived from an EMBL/GenBank/DDBJ whole genome shotgun (WGS) entry which is preliminary data.</text>
</comment>
<dbReference type="Proteomes" id="UP001319104">
    <property type="component" value="Unassembled WGS sequence"/>
</dbReference>
<keyword evidence="1" id="KW-0812">Transmembrane</keyword>
<keyword evidence="3" id="KW-0489">Methyltransferase</keyword>
<gene>
    <name evidence="3" type="ORF">KI659_14695</name>
</gene>
<dbReference type="Gene3D" id="3.40.50.150">
    <property type="entry name" value="Vaccinia Virus protein VP39"/>
    <property type="match status" value="1"/>
</dbReference>
<dbReference type="GO" id="GO:0032259">
    <property type="term" value="P:methylation"/>
    <property type="evidence" value="ECO:0007669"/>
    <property type="project" value="UniProtKB-KW"/>
</dbReference>
<keyword evidence="4" id="KW-1185">Reference proteome</keyword>
<keyword evidence="1" id="KW-1133">Transmembrane helix</keyword>
<organism evidence="3 4">
    <name type="scientific">Litoribacter ruber</name>
    <dbReference type="NCBI Taxonomy" id="702568"/>
    <lineage>
        <taxon>Bacteria</taxon>
        <taxon>Pseudomonadati</taxon>
        <taxon>Bacteroidota</taxon>
        <taxon>Cytophagia</taxon>
        <taxon>Cytophagales</taxon>
        <taxon>Cyclobacteriaceae</taxon>
        <taxon>Litoribacter</taxon>
    </lineage>
</organism>
<feature type="domain" description="Methyltransferase" evidence="2">
    <location>
        <begin position="47"/>
        <end position="142"/>
    </location>
</feature>
<dbReference type="EMBL" id="JAHCMY010000010">
    <property type="protein sequence ID" value="MBS9525264.1"/>
    <property type="molecule type" value="Genomic_DNA"/>
</dbReference>
<dbReference type="SUPFAM" id="SSF53335">
    <property type="entry name" value="S-adenosyl-L-methionine-dependent methyltransferases"/>
    <property type="match status" value="1"/>
</dbReference>
<dbReference type="GO" id="GO:0008168">
    <property type="term" value="F:methyltransferase activity"/>
    <property type="evidence" value="ECO:0007669"/>
    <property type="project" value="UniProtKB-KW"/>
</dbReference>
<evidence type="ECO:0000256" key="1">
    <source>
        <dbReference type="SAM" id="Phobius"/>
    </source>
</evidence>